<dbReference type="CDD" id="cd16917">
    <property type="entry name" value="HATPase_UhpB-NarQ-NarX-like"/>
    <property type="match status" value="1"/>
</dbReference>
<evidence type="ECO:0000256" key="2">
    <source>
        <dbReference type="ARBA" id="ARBA00022777"/>
    </source>
</evidence>
<evidence type="ECO:0000256" key="5">
    <source>
        <dbReference type="SAM" id="Phobius"/>
    </source>
</evidence>
<feature type="region of interest" description="Disordered" evidence="4">
    <location>
        <begin position="1"/>
        <end position="23"/>
    </location>
</feature>
<dbReference type="Gene3D" id="1.20.5.1930">
    <property type="match status" value="1"/>
</dbReference>
<feature type="transmembrane region" description="Helical" evidence="5">
    <location>
        <begin position="138"/>
        <end position="157"/>
    </location>
</feature>
<keyword evidence="5" id="KW-0472">Membrane</keyword>
<evidence type="ECO:0000256" key="1">
    <source>
        <dbReference type="ARBA" id="ARBA00022679"/>
    </source>
</evidence>
<dbReference type="GO" id="GO:0000155">
    <property type="term" value="F:phosphorelay sensor kinase activity"/>
    <property type="evidence" value="ECO:0007669"/>
    <property type="project" value="InterPro"/>
</dbReference>
<dbReference type="AlphaFoldDB" id="A0A4R4RF80"/>
<feature type="transmembrane region" description="Helical" evidence="5">
    <location>
        <begin position="32"/>
        <end position="52"/>
    </location>
</feature>
<dbReference type="OrthoDB" id="5241784at2"/>
<accession>A0A4R4RF80</accession>
<keyword evidence="8" id="KW-1185">Reference proteome</keyword>
<gene>
    <name evidence="7" type="ORF">E1212_23045</name>
</gene>
<feature type="transmembrane region" description="Helical" evidence="5">
    <location>
        <begin position="163"/>
        <end position="182"/>
    </location>
</feature>
<evidence type="ECO:0000256" key="3">
    <source>
        <dbReference type="ARBA" id="ARBA00023012"/>
    </source>
</evidence>
<feature type="domain" description="Signal transduction histidine kinase subgroup 3 dimerisation and phosphoacceptor" evidence="6">
    <location>
        <begin position="206"/>
        <end position="272"/>
    </location>
</feature>
<keyword evidence="5" id="KW-0812">Transmembrane</keyword>
<dbReference type="GO" id="GO:0046983">
    <property type="term" value="F:protein dimerization activity"/>
    <property type="evidence" value="ECO:0007669"/>
    <property type="project" value="InterPro"/>
</dbReference>
<dbReference type="Gene3D" id="3.30.565.10">
    <property type="entry name" value="Histidine kinase-like ATPase, C-terminal domain"/>
    <property type="match status" value="1"/>
</dbReference>
<dbReference type="Pfam" id="PF07730">
    <property type="entry name" value="HisKA_3"/>
    <property type="match status" value="1"/>
</dbReference>
<proteinExistence type="predicted"/>
<evidence type="ECO:0000256" key="4">
    <source>
        <dbReference type="SAM" id="MobiDB-lite"/>
    </source>
</evidence>
<dbReference type="InterPro" id="IPR036890">
    <property type="entry name" value="HATPase_C_sf"/>
</dbReference>
<dbReference type="EMBL" id="SMKL01000066">
    <property type="protein sequence ID" value="TDC47900.1"/>
    <property type="molecule type" value="Genomic_DNA"/>
</dbReference>
<evidence type="ECO:0000313" key="7">
    <source>
        <dbReference type="EMBL" id="TDC47900.1"/>
    </source>
</evidence>
<feature type="transmembrane region" description="Helical" evidence="5">
    <location>
        <begin position="59"/>
        <end position="79"/>
    </location>
</feature>
<dbReference type="Proteomes" id="UP000295621">
    <property type="component" value="Unassembled WGS sequence"/>
</dbReference>
<dbReference type="SUPFAM" id="SSF55874">
    <property type="entry name" value="ATPase domain of HSP90 chaperone/DNA topoisomerase II/histidine kinase"/>
    <property type="match status" value="1"/>
</dbReference>
<keyword evidence="5" id="KW-1133">Transmembrane helix</keyword>
<sequence>MSATVTTMPSAPAEKPSAPTASPFARDGERRLPLVAALVWAVVLAPTAAGIYQHHYPPGWAIAGYVSLAGFVAAFYYVFTRAAVARRSGDPVPCSIRRFGFIGLSVLGALVVGFAGENGVVVWFVLSQAALVLMGRREAWATIGSICVAVVAVPWSLGLEWEVNAWFLVAILGSSWATDAIFRLRDTNQRLTRAQEQIASMAVEQERLRFARDLHDVVGHSLTAATVKAQLARRLVDSDDDRAKAELREVEGLLREALRDVRGTVAGYREVTLTSELVRAATVLEAAGVTADLPRAVDHVPAQWSELFGWVLREAVTNVVRHSHAHYCRVTVAVDTIEIWNDGAVGAAPGESASSGLVGLRERVEGAGGTLVAGPGGDGGWRVVARVGGPGPR</sequence>
<keyword evidence="1" id="KW-0808">Transferase</keyword>
<name>A0A4R4RF80_9ACTN</name>
<dbReference type="InterPro" id="IPR011712">
    <property type="entry name" value="Sig_transdc_His_kin_sub3_dim/P"/>
</dbReference>
<evidence type="ECO:0000259" key="6">
    <source>
        <dbReference type="Pfam" id="PF07730"/>
    </source>
</evidence>
<protein>
    <submittedName>
        <fullName evidence="7">Sensor histidine kinase</fullName>
    </submittedName>
</protein>
<feature type="transmembrane region" description="Helical" evidence="5">
    <location>
        <begin position="99"/>
        <end position="126"/>
    </location>
</feature>
<dbReference type="PANTHER" id="PTHR24421">
    <property type="entry name" value="NITRATE/NITRITE SENSOR PROTEIN NARX-RELATED"/>
    <property type="match status" value="1"/>
</dbReference>
<organism evidence="7 8">
    <name type="scientific">Jiangella ureilytica</name>
    <dbReference type="NCBI Taxonomy" id="2530374"/>
    <lineage>
        <taxon>Bacteria</taxon>
        <taxon>Bacillati</taxon>
        <taxon>Actinomycetota</taxon>
        <taxon>Actinomycetes</taxon>
        <taxon>Jiangellales</taxon>
        <taxon>Jiangellaceae</taxon>
        <taxon>Jiangella</taxon>
    </lineage>
</organism>
<comment type="caution">
    <text evidence="7">The sequence shown here is derived from an EMBL/GenBank/DDBJ whole genome shotgun (WGS) entry which is preliminary data.</text>
</comment>
<reference evidence="7 8" key="1">
    <citation type="submission" date="2019-02" db="EMBL/GenBank/DDBJ databases">
        <title>Draft genome sequences of novel Actinobacteria.</title>
        <authorList>
            <person name="Sahin N."/>
            <person name="Ay H."/>
            <person name="Saygin H."/>
        </authorList>
    </citation>
    <scope>NUCLEOTIDE SEQUENCE [LARGE SCALE GENOMIC DNA]</scope>
    <source>
        <strain evidence="7 8">KC603</strain>
    </source>
</reference>
<dbReference type="PANTHER" id="PTHR24421:SF63">
    <property type="entry name" value="SENSOR HISTIDINE KINASE DESK"/>
    <property type="match status" value="1"/>
</dbReference>
<dbReference type="GO" id="GO:0016020">
    <property type="term" value="C:membrane"/>
    <property type="evidence" value="ECO:0007669"/>
    <property type="project" value="InterPro"/>
</dbReference>
<evidence type="ECO:0000313" key="8">
    <source>
        <dbReference type="Proteomes" id="UP000295621"/>
    </source>
</evidence>
<dbReference type="InterPro" id="IPR050482">
    <property type="entry name" value="Sensor_HK_TwoCompSys"/>
</dbReference>
<keyword evidence="2 7" id="KW-0418">Kinase</keyword>
<keyword evidence="3" id="KW-0902">Two-component regulatory system</keyword>